<evidence type="ECO:0000256" key="3">
    <source>
        <dbReference type="RuleBase" id="RU000363"/>
    </source>
</evidence>
<dbReference type="InterPro" id="IPR002347">
    <property type="entry name" value="SDR_fam"/>
</dbReference>
<dbReference type="AlphaFoldDB" id="A0A9P4Q155"/>
<dbReference type="GO" id="GO:0016616">
    <property type="term" value="F:oxidoreductase activity, acting on the CH-OH group of donors, NAD or NADP as acceptor"/>
    <property type="evidence" value="ECO:0007669"/>
    <property type="project" value="TreeGrafter"/>
</dbReference>
<sequence>MDFSALHPDHFARQLAYTEHIYRDVYPAIDPSLPAHSQQGKVIIITGGGTGIGVGMARAFAQANARAIVLVGRRKEKLDEALGLIQKAYPNVEILTYAASVVEEVSLHGLFQAIKSRFGTADVLVNNAGVQPAAEAIISSDPSAWWETLNTNLRGTYLTTRAFLKQLVNSKRGTVINLSSGAGIVVLPGMSAYGLSKLAIMRFTECIAAEAENVMAVSLDPGTVNTDMQNTMPEGFSKFARDTPELAGAMAVWLSTEHSLFLNGRVVSSTWPVDELVSRKEEILAGSDLKVILQGKFGIES</sequence>
<evidence type="ECO:0000313" key="5">
    <source>
        <dbReference type="Proteomes" id="UP000799441"/>
    </source>
</evidence>
<dbReference type="EMBL" id="MU003889">
    <property type="protein sequence ID" value="KAF2716179.1"/>
    <property type="molecule type" value="Genomic_DNA"/>
</dbReference>
<keyword evidence="5" id="KW-1185">Reference proteome</keyword>
<evidence type="ECO:0000256" key="1">
    <source>
        <dbReference type="ARBA" id="ARBA00006484"/>
    </source>
</evidence>
<dbReference type="PANTHER" id="PTHR42760">
    <property type="entry name" value="SHORT-CHAIN DEHYDROGENASES/REDUCTASES FAMILY MEMBER"/>
    <property type="match status" value="1"/>
</dbReference>
<dbReference type="PRINTS" id="PR00081">
    <property type="entry name" value="GDHRDH"/>
</dbReference>
<keyword evidence="2" id="KW-0560">Oxidoreductase</keyword>
<organism evidence="4 5">
    <name type="scientific">Polychaeton citri CBS 116435</name>
    <dbReference type="NCBI Taxonomy" id="1314669"/>
    <lineage>
        <taxon>Eukaryota</taxon>
        <taxon>Fungi</taxon>
        <taxon>Dikarya</taxon>
        <taxon>Ascomycota</taxon>
        <taxon>Pezizomycotina</taxon>
        <taxon>Dothideomycetes</taxon>
        <taxon>Dothideomycetidae</taxon>
        <taxon>Capnodiales</taxon>
        <taxon>Capnodiaceae</taxon>
        <taxon>Polychaeton</taxon>
    </lineage>
</organism>
<dbReference type="Pfam" id="PF00106">
    <property type="entry name" value="adh_short"/>
    <property type="match status" value="1"/>
</dbReference>
<dbReference type="Gene3D" id="3.40.50.720">
    <property type="entry name" value="NAD(P)-binding Rossmann-like Domain"/>
    <property type="match status" value="1"/>
</dbReference>
<dbReference type="OrthoDB" id="1933717at2759"/>
<dbReference type="Proteomes" id="UP000799441">
    <property type="component" value="Unassembled WGS sequence"/>
</dbReference>
<comment type="caution">
    <text evidence="4">The sequence shown here is derived from an EMBL/GenBank/DDBJ whole genome shotgun (WGS) entry which is preliminary data.</text>
</comment>
<name>A0A9P4Q155_9PEZI</name>
<evidence type="ECO:0000313" key="4">
    <source>
        <dbReference type="EMBL" id="KAF2716179.1"/>
    </source>
</evidence>
<proteinExistence type="inferred from homology"/>
<dbReference type="InterPro" id="IPR036291">
    <property type="entry name" value="NAD(P)-bd_dom_sf"/>
</dbReference>
<dbReference type="PANTHER" id="PTHR42760:SF37">
    <property type="entry name" value="CLAVALDEHYDE DEHYDROGENASE"/>
    <property type="match status" value="1"/>
</dbReference>
<dbReference type="PRINTS" id="PR00080">
    <property type="entry name" value="SDRFAMILY"/>
</dbReference>
<dbReference type="CDD" id="cd05233">
    <property type="entry name" value="SDR_c"/>
    <property type="match status" value="1"/>
</dbReference>
<gene>
    <name evidence="4" type="ORF">K431DRAFT_235943</name>
</gene>
<accession>A0A9P4Q155</accession>
<dbReference type="SUPFAM" id="SSF51735">
    <property type="entry name" value="NAD(P)-binding Rossmann-fold domains"/>
    <property type="match status" value="1"/>
</dbReference>
<protein>
    <submittedName>
        <fullName evidence="4">NAD(P)-binding protein</fullName>
    </submittedName>
</protein>
<comment type="similarity">
    <text evidence="1 3">Belongs to the short-chain dehydrogenases/reductases (SDR) family.</text>
</comment>
<evidence type="ECO:0000256" key="2">
    <source>
        <dbReference type="ARBA" id="ARBA00023002"/>
    </source>
</evidence>
<reference evidence="4" key="1">
    <citation type="journal article" date="2020" name="Stud. Mycol.">
        <title>101 Dothideomycetes genomes: a test case for predicting lifestyles and emergence of pathogens.</title>
        <authorList>
            <person name="Haridas S."/>
            <person name="Albert R."/>
            <person name="Binder M."/>
            <person name="Bloem J."/>
            <person name="Labutti K."/>
            <person name="Salamov A."/>
            <person name="Andreopoulos B."/>
            <person name="Baker S."/>
            <person name="Barry K."/>
            <person name="Bills G."/>
            <person name="Bluhm B."/>
            <person name="Cannon C."/>
            <person name="Castanera R."/>
            <person name="Culley D."/>
            <person name="Daum C."/>
            <person name="Ezra D."/>
            <person name="Gonzalez J."/>
            <person name="Henrissat B."/>
            <person name="Kuo A."/>
            <person name="Liang C."/>
            <person name="Lipzen A."/>
            <person name="Lutzoni F."/>
            <person name="Magnuson J."/>
            <person name="Mondo S."/>
            <person name="Nolan M."/>
            <person name="Ohm R."/>
            <person name="Pangilinan J."/>
            <person name="Park H.-J."/>
            <person name="Ramirez L."/>
            <person name="Alfaro M."/>
            <person name="Sun H."/>
            <person name="Tritt A."/>
            <person name="Yoshinaga Y."/>
            <person name="Zwiers L.-H."/>
            <person name="Turgeon B."/>
            <person name="Goodwin S."/>
            <person name="Spatafora J."/>
            <person name="Crous P."/>
            <person name="Grigoriev I."/>
        </authorList>
    </citation>
    <scope>NUCLEOTIDE SEQUENCE</scope>
    <source>
        <strain evidence="4">CBS 116435</strain>
    </source>
</reference>